<sequence>MTAFVAKGVEAKQASVLGNPVNRFSAIARAIVEDHSLREQLTALDVASGTFGDLLRNTAMSAVTGSVLREGSVVPFPNRTEWQGLG</sequence>
<keyword evidence="2" id="KW-1185">Reference proteome</keyword>
<proteinExistence type="predicted"/>
<dbReference type="RefSeq" id="WP_202634530.1">
    <property type="nucleotide sequence ID" value="NZ_CP010554.1"/>
</dbReference>
<organism evidence="1 2">
    <name type="scientific">Rugosibacter aromaticivorans</name>
    <dbReference type="NCBI Taxonomy" id="1565605"/>
    <lineage>
        <taxon>Bacteria</taxon>
        <taxon>Pseudomonadati</taxon>
        <taxon>Pseudomonadota</taxon>
        <taxon>Betaproteobacteria</taxon>
        <taxon>Nitrosomonadales</taxon>
        <taxon>Sterolibacteriaceae</taxon>
        <taxon>Rugosibacter</taxon>
    </lineage>
</organism>
<accession>A0A0C5JMH3</accession>
<dbReference type="AlphaFoldDB" id="A0A0C5JMH3"/>
<protein>
    <submittedName>
        <fullName evidence="1">Uncharacterized protein</fullName>
    </submittedName>
</protein>
<dbReference type="HOGENOM" id="CLU_2495772_0_0_4"/>
<dbReference type="KEGG" id="rbu:PG1C_09145"/>
<evidence type="ECO:0000313" key="1">
    <source>
        <dbReference type="EMBL" id="AJP48566.1"/>
    </source>
</evidence>
<evidence type="ECO:0000313" key="2">
    <source>
        <dbReference type="Proteomes" id="UP000061603"/>
    </source>
</evidence>
<dbReference type="Proteomes" id="UP000061603">
    <property type="component" value="Chromosome"/>
</dbReference>
<gene>
    <name evidence="1" type="ORF">PG1C_09145</name>
</gene>
<reference evidence="1 2" key="1">
    <citation type="journal article" date="2015" name="Genome Announc.">
        <title>Complete Genome Sequence of a Novel Bacterium within the Family Rhodocyclaceae That Degrades Polycyclic Aromatic Hydrocarbons.</title>
        <authorList>
            <person name="Singleton D.R."/>
            <person name="Dickey A.N."/>
            <person name="Scholl E.H."/>
            <person name="Wright F.A."/>
            <person name="Aitken M.D."/>
        </authorList>
    </citation>
    <scope>NUCLEOTIDE SEQUENCE [LARGE SCALE GENOMIC DNA]</scope>
    <source>
        <strain evidence="2">PG1-Ca6</strain>
    </source>
</reference>
<dbReference type="EMBL" id="CP010554">
    <property type="protein sequence ID" value="AJP48566.1"/>
    <property type="molecule type" value="Genomic_DNA"/>
</dbReference>
<name>A0A0C5JMH3_9PROT</name>